<dbReference type="Gene3D" id="6.10.140.1340">
    <property type="match status" value="1"/>
</dbReference>
<dbReference type="InterPro" id="IPR036873">
    <property type="entry name" value="Rhodanese-like_dom_sf"/>
</dbReference>
<dbReference type="CDD" id="cd01527">
    <property type="entry name" value="RHOD_YgaP"/>
    <property type="match status" value="1"/>
</dbReference>
<gene>
    <name evidence="3" type="ORF">J2X09_002526</name>
</gene>
<sequence length="177" mass="18680">MSLKPLSPQAAQALLNQGAVLIDIRSTDEHARERIAQARHVPMERLKGSDLPVVGASAVIFHCRSGNRTQVNAPVLSASTGCDAYVLEGGLDAWKKAGLPVMTDASQPLELQRQVQIVAGSLIVLGAVLGATVSPWFHALSGFVGAGLVFAGVSGFCGMARVLMRMPWNRRALAGVR</sequence>
<feature type="transmembrane region" description="Helical" evidence="1">
    <location>
        <begin position="117"/>
        <end position="137"/>
    </location>
</feature>
<feature type="transmembrane region" description="Helical" evidence="1">
    <location>
        <begin position="143"/>
        <end position="163"/>
    </location>
</feature>
<dbReference type="Pfam" id="PF11127">
    <property type="entry name" value="YgaP-like_TM"/>
    <property type="match status" value="1"/>
</dbReference>
<dbReference type="PROSITE" id="PS50206">
    <property type="entry name" value="RHODANESE_3"/>
    <property type="match status" value="1"/>
</dbReference>
<proteinExistence type="predicted"/>
<keyword evidence="1" id="KW-0812">Transmembrane</keyword>
<dbReference type="Pfam" id="PF00581">
    <property type="entry name" value="Rhodanese"/>
    <property type="match status" value="1"/>
</dbReference>
<evidence type="ECO:0000313" key="3">
    <source>
        <dbReference type="EMBL" id="MDR7094783.1"/>
    </source>
</evidence>
<dbReference type="InterPro" id="IPR001763">
    <property type="entry name" value="Rhodanese-like_dom"/>
</dbReference>
<dbReference type="Gene3D" id="3.40.250.10">
    <property type="entry name" value="Rhodanese-like domain"/>
    <property type="match status" value="1"/>
</dbReference>
<evidence type="ECO:0000256" key="1">
    <source>
        <dbReference type="SAM" id="Phobius"/>
    </source>
</evidence>
<evidence type="ECO:0000313" key="4">
    <source>
        <dbReference type="Proteomes" id="UP001265550"/>
    </source>
</evidence>
<dbReference type="PANTHER" id="PTHR44086:SF10">
    <property type="entry name" value="THIOSULFATE SULFURTRANSFERASE_RHODANESE-LIKE DOMAIN-CONTAINING PROTEIN 3"/>
    <property type="match status" value="1"/>
</dbReference>
<evidence type="ECO:0000259" key="2">
    <source>
        <dbReference type="PROSITE" id="PS50206"/>
    </source>
</evidence>
<dbReference type="Proteomes" id="UP001265550">
    <property type="component" value="Unassembled WGS sequence"/>
</dbReference>
<keyword evidence="4" id="KW-1185">Reference proteome</keyword>
<protein>
    <submittedName>
        <fullName evidence="3">Rhodanese-related sulfurtransferase</fullName>
    </submittedName>
</protein>
<accession>A0ABU1VC42</accession>
<feature type="domain" description="Rhodanese" evidence="2">
    <location>
        <begin position="15"/>
        <end position="103"/>
    </location>
</feature>
<keyword evidence="1" id="KW-1133">Transmembrane helix</keyword>
<dbReference type="InterPro" id="IPR021309">
    <property type="entry name" value="YgaP-like_TM"/>
</dbReference>
<dbReference type="EMBL" id="JAVDWE010000006">
    <property type="protein sequence ID" value="MDR7094783.1"/>
    <property type="molecule type" value="Genomic_DNA"/>
</dbReference>
<dbReference type="SMART" id="SM00450">
    <property type="entry name" value="RHOD"/>
    <property type="match status" value="1"/>
</dbReference>
<organism evidence="3 4">
    <name type="scientific">Hydrogenophaga laconesensis</name>
    <dbReference type="NCBI Taxonomy" id="1805971"/>
    <lineage>
        <taxon>Bacteria</taxon>
        <taxon>Pseudomonadati</taxon>
        <taxon>Pseudomonadota</taxon>
        <taxon>Betaproteobacteria</taxon>
        <taxon>Burkholderiales</taxon>
        <taxon>Comamonadaceae</taxon>
        <taxon>Hydrogenophaga</taxon>
    </lineage>
</organism>
<dbReference type="PANTHER" id="PTHR44086">
    <property type="entry name" value="THIOSULFATE SULFURTRANSFERASE RDL2, MITOCHONDRIAL-RELATED"/>
    <property type="match status" value="1"/>
</dbReference>
<keyword evidence="1" id="KW-0472">Membrane</keyword>
<dbReference type="RefSeq" id="WP_204733753.1">
    <property type="nucleotide sequence ID" value="NZ_JAVDWE010000006.1"/>
</dbReference>
<reference evidence="3 4" key="1">
    <citation type="submission" date="2023-07" db="EMBL/GenBank/DDBJ databases">
        <title>Sorghum-associated microbial communities from plants grown in Nebraska, USA.</title>
        <authorList>
            <person name="Schachtman D."/>
        </authorList>
    </citation>
    <scope>NUCLEOTIDE SEQUENCE [LARGE SCALE GENOMIC DNA]</scope>
    <source>
        <strain evidence="3 4">BE240</strain>
    </source>
</reference>
<dbReference type="SUPFAM" id="SSF52821">
    <property type="entry name" value="Rhodanese/Cell cycle control phosphatase"/>
    <property type="match status" value="1"/>
</dbReference>
<comment type="caution">
    <text evidence="3">The sequence shown here is derived from an EMBL/GenBank/DDBJ whole genome shotgun (WGS) entry which is preliminary data.</text>
</comment>
<name>A0ABU1VC42_9BURK</name>